<dbReference type="GO" id="GO:0006233">
    <property type="term" value="P:dTDP biosynthetic process"/>
    <property type="evidence" value="ECO:0007669"/>
    <property type="project" value="InterPro"/>
</dbReference>
<evidence type="ECO:0000256" key="7">
    <source>
        <dbReference type="ARBA" id="ARBA00022777"/>
    </source>
</evidence>
<accession>A0A081BWV4</accession>
<dbReference type="CDD" id="cd01672">
    <property type="entry name" value="TMPK"/>
    <property type="match status" value="1"/>
</dbReference>
<dbReference type="HOGENOM" id="CLU_049131_0_2_0"/>
<dbReference type="SUPFAM" id="SSF52540">
    <property type="entry name" value="P-loop containing nucleoside triphosphate hydrolases"/>
    <property type="match status" value="1"/>
</dbReference>
<organism evidence="13">
    <name type="scientific">Vecturithrix granuli</name>
    <dbReference type="NCBI Taxonomy" id="1499967"/>
    <lineage>
        <taxon>Bacteria</taxon>
        <taxon>Candidatus Moduliflexota</taxon>
        <taxon>Candidatus Vecturitrichia</taxon>
        <taxon>Candidatus Vecturitrichales</taxon>
        <taxon>Candidatus Vecturitrichaceae</taxon>
        <taxon>Candidatus Vecturithrix</taxon>
    </lineage>
</organism>
<dbReference type="Pfam" id="PF02223">
    <property type="entry name" value="Thymidylate_kin"/>
    <property type="match status" value="1"/>
</dbReference>
<dbReference type="Gene3D" id="3.40.50.300">
    <property type="entry name" value="P-loop containing nucleotide triphosphate hydrolases"/>
    <property type="match status" value="1"/>
</dbReference>
<evidence type="ECO:0000256" key="9">
    <source>
        <dbReference type="ARBA" id="ARBA00048743"/>
    </source>
</evidence>
<keyword evidence="8 11" id="KW-0067">ATP-binding</keyword>
<dbReference type="GO" id="GO:0005524">
    <property type="term" value="F:ATP binding"/>
    <property type="evidence" value="ECO:0007669"/>
    <property type="project" value="UniProtKB-UniRule"/>
</dbReference>
<dbReference type="PANTHER" id="PTHR10344">
    <property type="entry name" value="THYMIDYLATE KINASE"/>
    <property type="match status" value="1"/>
</dbReference>
<name>A0A081BWV4_VECG1</name>
<reference evidence="13" key="1">
    <citation type="journal article" date="2015" name="PeerJ">
        <title>First genomic representation of candidate bacterial phylum KSB3 points to enhanced environmental sensing as a trigger of wastewater bulking.</title>
        <authorList>
            <person name="Sekiguchi Y."/>
            <person name="Ohashi A."/>
            <person name="Parks D.H."/>
            <person name="Yamauchi T."/>
            <person name="Tyson G.W."/>
            <person name="Hugenholtz P."/>
        </authorList>
    </citation>
    <scope>NUCLEOTIDE SEQUENCE [LARGE SCALE GENOMIC DNA]</scope>
</reference>
<feature type="binding site" evidence="11">
    <location>
        <begin position="12"/>
        <end position="19"/>
    </location>
    <ligand>
        <name>ATP</name>
        <dbReference type="ChEBI" id="CHEBI:30616"/>
    </ligand>
</feature>
<dbReference type="GO" id="GO:0004798">
    <property type="term" value="F:dTMP kinase activity"/>
    <property type="evidence" value="ECO:0007669"/>
    <property type="project" value="UniProtKB-UniRule"/>
</dbReference>
<evidence type="ECO:0000256" key="6">
    <source>
        <dbReference type="ARBA" id="ARBA00022741"/>
    </source>
</evidence>
<feature type="domain" description="Thymidylate kinase-like" evidence="12">
    <location>
        <begin position="10"/>
        <end position="206"/>
    </location>
</feature>
<evidence type="ECO:0000256" key="4">
    <source>
        <dbReference type="ARBA" id="ARBA00022679"/>
    </source>
</evidence>
<evidence type="ECO:0000259" key="12">
    <source>
        <dbReference type="Pfam" id="PF02223"/>
    </source>
</evidence>
<sequence>MKPNTLFMTFEGIEGCGKTTQARIFVETLHQRDIPAILTREPGGTRIGDQIRKIVLHAENTDMTPMAELLLYEASRAQHVQQVILPNLRNGIHVICDRYGDASVAYQGVGRHLTPQLVKEANRLATGGLQPHLTILIDIDPQQGLSRARARNLAFDFAIKEGRFEEEDIIFHRKVREGYLTLAHEQPERFRIIDGSGSLEEVSRQIQDIALPFFEQSQGK</sequence>
<dbReference type="HAMAP" id="MF_00165">
    <property type="entry name" value="Thymidylate_kinase"/>
    <property type="match status" value="1"/>
</dbReference>
<dbReference type="NCBIfam" id="TIGR00041">
    <property type="entry name" value="DTMP_kinase"/>
    <property type="match status" value="1"/>
</dbReference>
<protein>
    <recommendedName>
        <fullName evidence="3 11">Thymidylate kinase</fullName>
        <ecNumber evidence="2 11">2.7.4.9</ecNumber>
    </recommendedName>
    <alternativeName>
        <fullName evidence="11">dTMP kinase</fullName>
    </alternativeName>
</protein>
<proteinExistence type="inferred from homology"/>
<dbReference type="Proteomes" id="UP000030661">
    <property type="component" value="Unassembled WGS sequence"/>
</dbReference>
<comment type="similarity">
    <text evidence="1 11">Belongs to the thymidylate kinase family.</text>
</comment>
<evidence type="ECO:0000256" key="1">
    <source>
        <dbReference type="ARBA" id="ARBA00009776"/>
    </source>
</evidence>
<dbReference type="InterPro" id="IPR039430">
    <property type="entry name" value="Thymidylate_kin-like_dom"/>
</dbReference>
<keyword evidence="6 11" id="KW-0547">Nucleotide-binding</keyword>
<evidence type="ECO:0000256" key="8">
    <source>
        <dbReference type="ARBA" id="ARBA00022840"/>
    </source>
</evidence>
<comment type="function">
    <text evidence="10 11">Phosphorylation of dTMP to form dTDP in both de novo and salvage pathways of dTTP synthesis.</text>
</comment>
<dbReference type="InterPro" id="IPR027417">
    <property type="entry name" value="P-loop_NTPase"/>
</dbReference>
<keyword evidence="5 11" id="KW-0545">Nucleotide biosynthesis</keyword>
<keyword evidence="7 11" id="KW-0418">Kinase</keyword>
<evidence type="ECO:0000256" key="2">
    <source>
        <dbReference type="ARBA" id="ARBA00012980"/>
    </source>
</evidence>
<dbReference type="eggNOG" id="COG0125">
    <property type="taxonomic scope" value="Bacteria"/>
</dbReference>
<keyword evidence="4 11" id="KW-0808">Transferase</keyword>
<dbReference type="GO" id="GO:0006227">
    <property type="term" value="P:dUDP biosynthetic process"/>
    <property type="evidence" value="ECO:0007669"/>
    <property type="project" value="TreeGrafter"/>
</dbReference>
<evidence type="ECO:0000256" key="10">
    <source>
        <dbReference type="ARBA" id="ARBA00057735"/>
    </source>
</evidence>
<dbReference type="EC" id="2.7.4.9" evidence="2 11"/>
<dbReference type="STRING" id="1499967.U27_03773"/>
<dbReference type="AlphaFoldDB" id="A0A081BWV4"/>
<comment type="catalytic activity">
    <reaction evidence="9 11">
        <text>dTMP + ATP = dTDP + ADP</text>
        <dbReference type="Rhea" id="RHEA:13517"/>
        <dbReference type="ChEBI" id="CHEBI:30616"/>
        <dbReference type="ChEBI" id="CHEBI:58369"/>
        <dbReference type="ChEBI" id="CHEBI:63528"/>
        <dbReference type="ChEBI" id="CHEBI:456216"/>
        <dbReference type="EC" id="2.7.4.9"/>
    </reaction>
</comment>
<evidence type="ECO:0000256" key="5">
    <source>
        <dbReference type="ARBA" id="ARBA00022727"/>
    </source>
</evidence>
<gene>
    <name evidence="11" type="primary">tmk</name>
    <name evidence="13" type="ORF">U27_03773</name>
</gene>
<dbReference type="FunFam" id="3.40.50.300:FF:000225">
    <property type="entry name" value="Thymidylate kinase"/>
    <property type="match status" value="1"/>
</dbReference>
<evidence type="ECO:0000256" key="3">
    <source>
        <dbReference type="ARBA" id="ARBA00017144"/>
    </source>
</evidence>
<dbReference type="GO" id="GO:0005829">
    <property type="term" value="C:cytosol"/>
    <property type="evidence" value="ECO:0007669"/>
    <property type="project" value="TreeGrafter"/>
</dbReference>
<evidence type="ECO:0000313" key="13">
    <source>
        <dbReference type="EMBL" id="GAK56809.1"/>
    </source>
</evidence>
<evidence type="ECO:0000313" key="14">
    <source>
        <dbReference type="Proteomes" id="UP000030661"/>
    </source>
</evidence>
<keyword evidence="14" id="KW-1185">Reference proteome</keyword>
<dbReference type="InterPro" id="IPR018094">
    <property type="entry name" value="Thymidylate_kinase"/>
</dbReference>
<dbReference type="EMBL" id="DF820465">
    <property type="protein sequence ID" value="GAK56809.1"/>
    <property type="molecule type" value="Genomic_DNA"/>
</dbReference>
<evidence type="ECO:0000256" key="11">
    <source>
        <dbReference type="HAMAP-Rule" id="MF_00165"/>
    </source>
</evidence>
<dbReference type="PANTHER" id="PTHR10344:SF4">
    <property type="entry name" value="UMP-CMP KINASE 2, MITOCHONDRIAL"/>
    <property type="match status" value="1"/>
</dbReference>
<dbReference type="GO" id="GO:0006235">
    <property type="term" value="P:dTTP biosynthetic process"/>
    <property type="evidence" value="ECO:0007669"/>
    <property type="project" value="UniProtKB-UniRule"/>
</dbReference>